<evidence type="ECO:0000256" key="1">
    <source>
        <dbReference type="SAM" id="Phobius"/>
    </source>
</evidence>
<gene>
    <name evidence="2" type="ORF">NDK43_30605</name>
</gene>
<name>A0ABT0WJJ4_9BACI</name>
<dbReference type="EMBL" id="JAMQCR010000003">
    <property type="protein sequence ID" value="MCM2535840.1"/>
    <property type="molecule type" value="Genomic_DNA"/>
</dbReference>
<dbReference type="SUPFAM" id="SSF51161">
    <property type="entry name" value="Trimeric LpxA-like enzymes"/>
    <property type="match status" value="1"/>
</dbReference>
<organism evidence="2 3">
    <name type="scientific">Neobacillus pocheonensis</name>
    <dbReference type="NCBI Taxonomy" id="363869"/>
    <lineage>
        <taxon>Bacteria</taxon>
        <taxon>Bacillati</taxon>
        <taxon>Bacillota</taxon>
        <taxon>Bacilli</taxon>
        <taxon>Bacillales</taxon>
        <taxon>Bacillaceae</taxon>
        <taxon>Neobacillus</taxon>
    </lineage>
</organism>
<comment type="caution">
    <text evidence="2">The sequence shown here is derived from an EMBL/GenBank/DDBJ whole genome shotgun (WGS) entry which is preliminary data.</text>
</comment>
<keyword evidence="3" id="KW-1185">Reference proteome</keyword>
<keyword evidence="1" id="KW-0472">Membrane</keyword>
<dbReference type="Proteomes" id="UP001523262">
    <property type="component" value="Unassembled WGS sequence"/>
</dbReference>
<accession>A0ABT0WJJ4</accession>
<keyword evidence="1" id="KW-0812">Transmembrane</keyword>
<sequence>MEIDLSKYDQSWYSRGRSGLVVLLWWFIQGTVFRYSLHNMYRWRNFLLRLFGAVIGRDVRIRSSAKFTYPWKINWG</sequence>
<dbReference type="InterPro" id="IPR011004">
    <property type="entry name" value="Trimer_LpxA-like_sf"/>
</dbReference>
<keyword evidence="1" id="KW-1133">Transmembrane helix</keyword>
<protein>
    <recommendedName>
        <fullName evidence="4">Colanic acid biosynthesis acetyltransferase WcaF</fullName>
    </recommendedName>
</protein>
<proteinExistence type="predicted"/>
<evidence type="ECO:0008006" key="4">
    <source>
        <dbReference type="Google" id="ProtNLM"/>
    </source>
</evidence>
<reference evidence="2 3" key="1">
    <citation type="submission" date="2022-06" db="EMBL/GenBank/DDBJ databases">
        <authorList>
            <person name="Jeon C.O."/>
        </authorList>
    </citation>
    <scope>NUCLEOTIDE SEQUENCE [LARGE SCALE GENOMIC DNA]</scope>
    <source>
        <strain evidence="2 3">KCTC 13943</strain>
    </source>
</reference>
<evidence type="ECO:0000313" key="2">
    <source>
        <dbReference type="EMBL" id="MCM2535840.1"/>
    </source>
</evidence>
<evidence type="ECO:0000313" key="3">
    <source>
        <dbReference type="Proteomes" id="UP001523262"/>
    </source>
</evidence>
<feature type="transmembrane region" description="Helical" evidence="1">
    <location>
        <begin position="20"/>
        <end position="37"/>
    </location>
</feature>